<sequence>MDETSPLVDELGDVCTAYGLDFRIDKNRLKYGDLISSFMDELGNNDDIILIFSHPYFKSRYCMYELLQIWKKGSFQQRVHPILIDGVHLDNIDFQLDIIQHWNNEAQNLQEKLNGYHSGSTVALRKWHIIYSEISHEIGNLLDFSSKMLFISTDNLRHQKFKPLLERINPESINNTEFILSSKYNEQVRKISEIKTKDVEIKEKMSEIDREMTQLESMSDSEHDEIIEWLSKYNENHVEKIYSGIIKKYGNLFTNENILATEEEMLDFKLDISLLIERLETCLFNERVKILNEPHIYSTFNPELYKLALVILLERVPSYFPEKSKQQFECCISYLINRIDLST</sequence>
<evidence type="ECO:0000313" key="1">
    <source>
        <dbReference type="EMBL" id="OQX05928.1"/>
    </source>
</evidence>
<organism evidence="1 2">
    <name type="scientific">Thiothrix lacustris</name>
    <dbReference type="NCBI Taxonomy" id="525917"/>
    <lineage>
        <taxon>Bacteria</taxon>
        <taxon>Pseudomonadati</taxon>
        <taxon>Pseudomonadota</taxon>
        <taxon>Gammaproteobacteria</taxon>
        <taxon>Thiotrichales</taxon>
        <taxon>Thiotrichaceae</taxon>
        <taxon>Thiothrix</taxon>
    </lineage>
</organism>
<dbReference type="Proteomes" id="UP000192491">
    <property type="component" value="Unassembled WGS sequence"/>
</dbReference>
<evidence type="ECO:0000313" key="2">
    <source>
        <dbReference type="Proteomes" id="UP000192491"/>
    </source>
</evidence>
<dbReference type="Gene3D" id="3.40.50.10140">
    <property type="entry name" value="Toll/interleukin-1 receptor homology (TIR) domain"/>
    <property type="match status" value="1"/>
</dbReference>
<dbReference type="EMBL" id="MTEJ01000267">
    <property type="protein sequence ID" value="OQX05928.1"/>
    <property type="molecule type" value="Genomic_DNA"/>
</dbReference>
<evidence type="ECO:0008006" key="3">
    <source>
        <dbReference type="Google" id="ProtNLM"/>
    </source>
</evidence>
<dbReference type="InterPro" id="IPR035897">
    <property type="entry name" value="Toll_tir_struct_dom_sf"/>
</dbReference>
<protein>
    <recommendedName>
        <fullName evidence="3">TIR domain-containing protein</fullName>
    </recommendedName>
</protein>
<gene>
    <name evidence="1" type="ORF">BWK73_32325</name>
</gene>
<proteinExistence type="predicted"/>
<reference evidence="1 2" key="1">
    <citation type="submission" date="2017-01" db="EMBL/GenBank/DDBJ databases">
        <title>Novel large sulfur bacteria in the metagenomes of groundwater-fed chemosynthetic microbial mats in the Lake Huron basin.</title>
        <authorList>
            <person name="Sharrar A.M."/>
            <person name="Flood B.E."/>
            <person name="Bailey J.V."/>
            <person name="Jones D.S."/>
            <person name="Biddanda B."/>
            <person name="Ruberg S.A."/>
            <person name="Marcus D.N."/>
            <person name="Dick G.J."/>
        </authorList>
    </citation>
    <scope>NUCLEOTIDE SEQUENCE [LARGE SCALE GENOMIC DNA]</scope>
    <source>
        <strain evidence="1">A8</strain>
    </source>
</reference>
<comment type="caution">
    <text evidence="1">The sequence shown here is derived from an EMBL/GenBank/DDBJ whole genome shotgun (WGS) entry which is preliminary data.</text>
</comment>
<dbReference type="SUPFAM" id="SSF52200">
    <property type="entry name" value="Toll/Interleukin receptor TIR domain"/>
    <property type="match status" value="1"/>
</dbReference>
<accession>A0A1Y1QI47</accession>
<name>A0A1Y1QI47_9GAMM</name>
<dbReference type="AlphaFoldDB" id="A0A1Y1QI47"/>